<gene>
    <name evidence="2" type="ORF">DFQ12_3445</name>
</gene>
<dbReference type="Proteomes" id="UP000286246">
    <property type="component" value="Unassembled WGS sequence"/>
</dbReference>
<evidence type="ECO:0000313" key="3">
    <source>
        <dbReference type="Proteomes" id="UP000286246"/>
    </source>
</evidence>
<dbReference type="PANTHER" id="PTHR36848">
    <property type="entry name" value="DNA-BINDING PROTEIN (PUTATIVE SECRETED PROTEIN)-RELATED"/>
    <property type="match status" value="1"/>
</dbReference>
<dbReference type="EMBL" id="RAPY01000003">
    <property type="protein sequence ID" value="RKE49331.1"/>
    <property type="molecule type" value="Genomic_DNA"/>
</dbReference>
<keyword evidence="3" id="KW-1185">Reference proteome</keyword>
<organism evidence="2 3">
    <name type="scientific">Sphingobacterium detergens</name>
    <dbReference type="NCBI Taxonomy" id="1145106"/>
    <lineage>
        <taxon>Bacteria</taxon>
        <taxon>Pseudomonadati</taxon>
        <taxon>Bacteroidota</taxon>
        <taxon>Sphingobacteriia</taxon>
        <taxon>Sphingobacteriales</taxon>
        <taxon>Sphingobacteriaceae</taxon>
        <taxon>Sphingobacterium</taxon>
    </lineage>
</organism>
<comment type="caution">
    <text evidence="2">The sequence shown here is derived from an EMBL/GenBank/DDBJ whole genome shotgun (WGS) entry which is preliminary data.</text>
</comment>
<dbReference type="InterPro" id="IPR053161">
    <property type="entry name" value="Ulvan_degrading_GH"/>
</dbReference>
<protein>
    <submittedName>
        <fullName evidence="2">Alpha-L-rhamnosidase-like protein</fullName>
    </submittedName>
</protein>
<dbReference type="AlphaFoldDB" id="A0A420AY83"/>
<evidence type="ECO:0000313" key="2">
    <source>
        <dbReference type="EMBL" id="RKE49331.1"/>
    </source>
</evidence>
<dbReference type="RefSeq" id="WP_120260194.1">
    <property type="nucleotide sequence ID" value="NZ_RAPY01000003.1"/>
</dbReference>
<dbReference type="Gene3D" id="2.60.120.260">
    <property type="entry name" value="Galactose-binding domain-like"/>
    <property type="match status" value="1"/>
</dbReference>
<name>A0A420AY83_SPHD1</name>
<dbReference type="CDD" id="cd03143">
    <property type="entry name" value="A4_beta-galactosidase_middle_domain"/>
    <property type="match status" value="1"/>
</dbReference>
<dbReference type="OrthoDB" id="9761519at2"/>
<accession>A0A420AY83</accession>
<dbReference type="InterPro" id="IPR008979">
    <property type="entry name" value="Galactose-bd-like_sf"/>
</dbReference>
<keyword evidence="1" id="KW-0732">Signal</keyword>
<evidence type="ECO:0000256" key="1">
    <source>
        <dbReference type="SAM" id="SignalP"/>
    </source>
</evidence>
<feature type="signal peptide" evidence="1">
    <location>
        <begin position="1"/>
        <end position="20"/>
    </location>
</feature>
<sequence>MKRRLFLQQSSLLGASFFLAKNLKAFGSNSHADTDPYFNLFQAPTAGNRPFVRWWWNGNKVNKNELRRELMLLKEAGIGGVEINPISFPKRTDDLGIPSLKWLSPEWIDMVQYAATESKKIGLTADLIVGSGWPFGSEDLKEEETAQVVLVHCESIEGPTRYGVRPYHIFNMIDPAVTDKNPLRNPEILSVKLVKDPMESMAEVIDYTDRISADKIEIDVPPGNYVLYVLVKFKAFASVINGAPGAAGSILNHMDKQTVTRYLDRMSTRMQEQIGPLKDYVRALFTDSMELEGCNWCDDFAVEFERRRGYDLMPYLPFILFKVGRLGAVVDENYGAKKSKELSELLSRVRFDYEFTKACLLKERFTDTYVNWCRSLGVKSRAQAYGRGFFPLESSLEYDIPEGESWTTNYLRHKLGEEMSDEDYRRGRGYTMIDKYVSSAAHLKGKRLVSCEEMTNTYLVFNTQLELLKLGSDQSALSGITHSVWHGFNYSPLEAPFPGWIQYGSFYNERNNWWPYFKYLNDYKARLSSQLQQGDYYADMAILPANYDLWTENGVQTDPFPEKLNVPYTSLLWEAISKNGGNADYITEIILQDCTVEKGKLCYGKRRYSVLFLPGIKRMSPAAMSRLVEFVIAGGRVITIETLPQQSLGLQDHIKKDEEVRQLLKRLQSYPDRFIAVKKPQENNFMDWYRLLMRKYQLPHYLRMDQPDRYVMQMRYMRDDGSECYFIQNAHRLNSTTINISFAAPEIRKQNCWLWDLDSGKRFRVELDKDNSLLLDLGPTDAYLFVFDQHRGGDTWQPLSTTGNNTLDLSSQWNVELLHKQEGGSKQILLSRLVDFKDDERLMWFSGTANYRRSFSWSAGDNVLLNLGRVAGVSEVFVNGKSLGVKWYGRRIYNLIGSLKQGDNQIEIRITTTMGNYMKTLKDNENAQYWVNRKGREQEMQSMGLIGPVTLYTS</sequence>
<reference evidence="2 3" key="1">
    <citation type="submission" date="2018-09" db="EMBL/GenBank/DDBJ databases">
        <title>Genomic Encyclopedia of Type Strains, Phase III (KMG-III): the genomes of soil and plant-associated and newly described type strains.</title>
        <authorList>
            <person name="Whitman W."/>
        </authorList>
    </citation>
    <scope>NUCLEOTIDE SEQUENCE [LARGE SCALE GENOMIC DNA]</scope>
    <source>
        <strain evidence="2 3">CECT 7938</strain>
    </source>
</reference>
<dbReference type="NCBIfam" id="NF045579">
    <property type="entry name" value="rhamnoside_JR"/>
    <property type="match status" value="1"/>
</dbReference>
<feature type="chain" id="PRO_5019096812" evidence="1">
    <location>
        <begin position="21"/>
        <end position="954"/>
    </location>
</feature>
<dbReference type="PANTHER" id="PTHR36848:SF2">
    <property type="entry name" value="SECRETED PROTEIN"/>
    <property type="match status" value="1"/>
</dbReference>
<dbReference type="Pfam" id="PF17132">
    <property type="entry name" value="Glyco_hydro_106"/>
    <property type="match status" value="2"/>
</dbReference>
<proteinExistence type="predicted"/>
<dbReference type="SUPFAM" id="SSF49785">
    <property type="entry name" value="Galactose-binding domain-like"/>
    <property type="match status" value="1"/>
</dbReference>